<evidence type="ECO:0000256" key="1">
    <source>
        <dbReference type="SAM" id="Coils"/>
    </source>
</evidence>
<gene>
    <name evidence="4" type="ORF">VNE69_07005</name>
</gene>
<feature type="coiled-coil region" evidence="1">
    <location>
        <begin position="393"/>
        <end position="420"/>
    </location>
</feature>
<feature type="compositionally biased region" description="Polar residues" evidence="2">
    <location>
        <begin position="304"/>
        <end position="313"/>
    </location>
</feature>
<keyword evidence="1" id="KW-0175">Coiled coil</keyword>
<dbReference type="KEGG" id="vnx:VNE69_07005"/>
<feature type="compositionally biased region" description="Basic and acidic residues" evidence="2">
    <location>
        <begin position="261"/>
        <end position="282"/>
    </location>
</feature>
<dbReference type="Proteomes" id="UP001334084">
    <property type="component" value="Chromosome 7"/>
</dbReference>
<feature type="region of interest" description="Disordered" evidence="2">
    <location>
        <begin position="347"/>
        <end position="368"/>
    </location>
</feature>
<sequence length="463" mass="53317">MMYLIPTSIIIQLMLLVFIPIEATKTIIYSLENNIESDTYKYKEIAKILFAAVLEKIKFPYKKRYLSSLNLKLEYAVELEDMKVNKYIEGLENLIDISNYAPSKERLVLKLHLEISKHTKLLFQTLLCINYKTGKLELPKVKNILDKHVEIMSDATNPYFKQIFSKDALKRIIDDIYDTTGYESKYTTEMRKVNDSMNGDINIAMGQITHNMKDNVNNVQLIYNNSYKEDISDKENHVIDDSEEMYNNAGEDISDEGEPNNDDRKEINNKPDKDISDGKETDSNDSEEIDDDSEEDISDEKFKVSTQESSNSMKDNKTFIENEKFLIKQENESPSSVENKIDVHQNVSLNGHDNSYNKEPDNNSNEEDISTEKLNMNAPEGNNNMVDNTNFINEDHMDKQEEEEERISRLEKHLNMFRKASSNIHNDVNNSAITFESNSSSMLISGIASLLVAHQLGNNYLLN</sequence>
<feature type="signal peptide" evidence="3">
    <location>
        <begin position="1"/>
        <end position="23"/>
    </location>
</feature>
<dbReference type="AlphaFoldDB" id="A0AAX4JDT8"/>
<keyword evidence="3" id="KW-0732">Signal</keyword>
<organism evidence="4 5">
    <name type="scientific">Vairimorpha necatrix</name>
    <dbReference type="NCBI Taxonomy" id="6039"/>
    <lineage>
        <taxon>Eukaryota</taxon>
        <taxon>Fungi</taxon>
        <taxon>Fungi incertae sedis</taxon>
        <taxon>Microsporidia</taxon>
        <taxon>Nosematidae</taxon>
        <taxon>Vairimorpha</taxon>
    </lineage>
</organism>
<evidence type="ECO:0000313" key="5">
    <source>
        <dbReference type="Proteomes" id="UP001334084"/>
    </source>
</evidence>
<feature type="compositionally biased region" description="Acidic residues" evidence="2">
    <location>
        <begin position="283"/>
        <end position="298"/>
    </location>
</feature>
<protein>
    <submittedName>
        <fullName evidence="4">SP-containing protein</fullName>
    </submittedName>
</protein>
<feature type="chain" id="PRO_5043410726" evidence="3">
    <location>
        <begin position="24"/>
        <end position="463"/>
    </location>
</feature>
<proteinExistence type="predicted"/>
<dbReference type="RefSeq" id="XP_065330081.1">
    <property type="nucleotide sequence ID" value="XM_065474009.1"/>
</dbReference>
<accession>A0AAX4JDT8</accession>
<evidence type="ECO:0000256" key="2">
    <source>
        <dbReference type="SAM" id="MobiDB-lite"/>
    </source>
</evidence>
<dbReference type="EMBL" id="CP142732">
    <property type="protein sequence ID" value="WUR03936.1"/>
    <property type="molecule type" value="Genomic_DNA"/>
</dbReference>
<keyword evidence="5" id="KW-1185">Reference proteome</keyword>
<evidence type="ECO:0000256" key="3">
    <source>
        <dbReference type="SAM" id="SignalP"/>
    </source>
</evidence>
<feature type="region of interest" description="Disordered" evidence="2">
    <location>
        <begin position="248"/>
        <end position="317"/>
    </location>
</feature>
<evidence type="ECO:0000313" key="4">
    <source>
        <dbReference type="EMBL" id="WUR03936.1"/>
    </source>
</evidence>
<dbReference type="GeneID" id="90541761"/>
<name>A0AAX4JDT8_9MICR</name>
<reference evidence="4" key="1">
    <citation type="journal article" date="2024" name="BMC Genomics">
        <title>Functional annotation of a divergent genome using sequence and structure-based similarity.</title>
        <authorList>
            <person name="Svedberg D."/>
            <person name="Winiger R.R."/>
            <person name="Berg A."/>
            <person name="Sharma H."/>
            <person name="Tellgren-Roth C."/>
            <person name="Debrunner-Vossbrinck B.A."/>
            <person name="Vossbrinck C.R."/>
            <person name="Barandun J."/>
        </authorList>
    </citation>
    <scope>NUCLEOTIDE SEQUENCE</scope>
    <source>
        <strain evidence="4">Illinois isolate</strain>
    </source>
</reference>